<protein>
    <submittedName>
        <fullName evidence="1">Uncharacterized protein</fullName>
    </submittedName>
</protein>
<name>A0A0F9MAP2_9ZZZZ</name>
<reference evidence="1" key="1">
    <citation type="journal article" date="2015" name="Nature">
        <title>Complex archaea that bridge the gap between prokaryotes and eukaryotes.</title>
        <authorList>
            <person name="Spang A."/>
            <person name="Saw J.H."/>
            <person name="Jorgensen S.L."/>
            <person name="Zaremba-Niedzwiedzka K."/>
            <person name="Martijn J."/>
            <person name="Lind A.E."/>
            <person name="van Eijk R."/>
            <person name="Schleper C."/>
            <person name="Guy L."/>
            <person name="Ettema T.J."/>
        </authorList>
    </citation>
    <scope>NUCLEOTIDE SEQUENCE</scope>
</reference>
<gene>
    <name evidence="1" type="ORF">LCGC14_1178380</name>
</gene>
<comment type="caution">
    <text evidence="1">The sequence shown here is derived from an EMBL/GenBank/DDBJ whole genome shotgun (WGS) entry which is preliminary data.</text>
</comment>
<organism evidence="1">
    <name type="scientific">marine sediment metagenome</name>
    <dbReference type="NCBI Taxonomy" id="412755"/>
    <lineage>
        <taxon>unclassified sequences</taxon>
        <taxon>metagenomes</taxon>
        <taxon>ecological metagenomes</taxon>
    </lineage>
</organism>
<dbReference type="AlphaFoldDB" id="A0A0F9MAP2"/>
<dbReference type="EMBL" id="LAZR01005886">
    <property type="protein sequence ID" value="KKM96411.1"/>
    <property type="molecule type" value="Genomic_DNA"/>
</dbReference>
<evidence type="ECO:0000313" key="1">
    <source>
        <dbReference type="EMBL" id="KKM96411.1"/>
    </source>
</evidence>
<accession>A0A0F9MAP2</accession>
<sequence>MKIEGMATNRVLIHLDNGEILDVNDGTGTSGGTINISKCYLTDRYLYIVENNDEHIKIGMNKK</sequence>
<proteinExistence type="predicted"/>